<dbReference type="EMBL" id="JXLP01000003">
    <property type="protein sequence ID" value="KIL79285.1"/>
    <property type="molecule type" value="Genomic_DNA"/>
</dbReference>
<organism evidence="1 2">
    <name type="scientific">Bacillus badius</name>
    <dbReference type="NCBI Taxonomy" id="1455"/>
    <lineage>
        <taxon>Bacteria</taxon>
        <taxon>Bacillati</taxon>
        <taxon>Bacillota</taxon>
        <taxon>Bacilli</taxon>
        <taxon>Bacillales</taxon>
        <taxon>Bacillaceae</taxon>
        <taxon>Pseudobacillus</taxon>
    </lineage>
</organism>
<reference evidence="1 2" key="1">
    <citation type="submission" date="2015-01" db="EMBL/GenBank/DDBJ databases">
        <title>Genome Assembly of Bacillus badius MTCC 1458.</title>
        <authorList>
            <person name="Verma A."/>
            <person name="Khatri I."/>
            <person name="Mual P."/>
            <person name="Subramanian S."/>
            <person name="Krishnamurthi S."/>
        </authorList>
    </citation>
    <scope>NUCLEOTIDE SEQUENCE [LARGE SCALE GENOMIC DNA]</scope>
    <source>
        <strain evidence="1 2">MTCC 1458</strain>
    </source>
</reference>
<sequence length="43" mass="4987">MGFFIEAALTGGLIRQKEPLDRAFKYLLNNYSEISIDLLLKRQ</sequence>
<evidence type="ECO:0000313" key="2">
    <source>
        <dbReference type="Proteomes" id="UP000031982"/>
    </source>
</evidence>
<comment type="caution">
    <text evidence="1">The sequence shown here is derived from an EMBL/GenBank/DDBJ whole genome shotgun (WGS) entry which is preliminary data.</text>
</comment>
<accession>A0ABR5AX12</accession>
<evidence type="ECO:0008006" key="3">
    <source>
        <dbReference type="Google" id="ProtNLM"/>
    </source>
</evidence>
<proteinExistence type="predicted"/>
<name>A0ABR5AX12_BACBA</name>
<protein>
    <recommendedName>
        <fullName evidence="3">Transcriptional regulator, TetR family</fullName>
    </recommendedName>
</protein>
<evidence type="ECO:0000313" key="1">
    <source>
        <dbReference type="EMBL" id="KIL79285.1"/>
    </source>
</evidence>
<gene>
    <name evidence="1" type="ORF">SD77_3151</name>
</gene>
<dbReference type="Proteomes" id="UP000031982">
    <property type="component" value="Unassembled WGS sequence"/>
</dbReference>
<keyword evidence="2" id="KW-1185">Reference proteome</keyword>